<keyword evidence="1" id="KW-0472">Membrane</keyword>
<evidence type="ECO:0000313" key="2">
    <source>
        <dbReference type="EMBL" id="KOY60888.1"/>
    </source>
</evidence>
<keyword evidence="1" id="KW-1133">Transmembrane helix</keyword>
<feature type="transmembrane region" description="Helical" evidence="1">
    <location>
        <begin position="74"/>
        <end position="96"/>
    </location>
</feature>
<feature type="transmembrane region" description="Helical" evidence="1">
    <location>
        <begin position="49"/>
        <end position="68"/>
    </location>
</feature>
<keyword evidence="3" id="KW-1185">Reference proteome</keyword>
<keyword evidence="1" id="KW-0812">Transmembrane</keyword>
<proteinExistence type="predicted"/>
<comment type="caution">
    <text evidence="2">The sequence shown here is derived from an EMBL/GenBank/DDBJ whole genome shotgun (WGS) entry which is preliminary data.</text>
</comment>
<dbReference type="EMBL" id="LJCS01000058">
    <property type="protein sequence ID" value="KOY60888.1"/>
    <property type="molecule type" value="Genomic_DNA"/>
</dbReference>
<dbReference type="Proteomes" id="UP000037727">
    <property type="component" value="Unassembled WGS sequence"/>
</dbReference>
<sequence length="100" mass="11817">MLYNIITTILYVSDRFIYWIKSENFLFQNVCHLILGNSYDYVNTKIKDLIAFIKTLFMVIVVVVKLVFESEKNMKITGIVVANTFIVVCNLIFSFLKKWY</sequence>
<organism evidence="2 3">
    <name type="scientific">Photorhabdus heterorhabditis</name>
    <dbReference type="NCBI Taxonomy" id="880156"/>
    <lineage>
        <taxon>Bacteria</taxon>
        <taxon>Pseudomonadati</taxon>
        <taxon>Pseudomonadota</taxon>
        <taxon>Gammaproteobacteria</taxon>
        <taxon>Enterobacterales</taxon>
        <taxon>Morganellaceae</taxon>
        <taxon>Photorhabdus</taxon>
    </lineage>
</organism>
<evidence type="ECO:0000256" key="1">
    <source>
        <dbReference type="SAM" id="Phobius"/>
    </source>
</evidence>
<accession>A0ABR5K8K4</accession>
<gene>
    <name evidence="2" type="ORF">AM629_16725</name>
</gene>
<name>A0ABR5K8K4_9GAMM</name>
<protein>
    <submittedName>
        <fullName evidence="2">Uncharacterized protein</fullName>
    </submittedName>
</protein>
<evidence type="ECO:0000313" key="3">
    <source>
        <dbReference type="Proteomes" id="UP000037727"/>
    </source>
</evidence>
<reference evidence="2 3" key="1">
    <citation type="submission" date="2015-09" db="EMBL/GenBank/DDBJ databases">
        <title>Draft genome sequence and assembly of Photorhabdus sp. VMG, a bacterial symbiont associated with Heterorhabditis zealandica.</title>
        <authorList>
            <person name="Naidoo S."/>
            <person name="Featherston J."/>
            <person name="Mothupi B."/>
            <person name="Gray V.M."/>
        </authorList>
    </citation>
    <scope>NUCLEOTIDE SEQUENCE [LARGE SCALE GENOMIC DNA]</scope>
    <source>
        <strain evidence="2 3">VMG</strain>
    </source>
</reference>